<organism evidence="1 2">
    <name type="scientific">Clostridium argentinense CDC 2741</name>
    <dbReference type="NCBI Taxonomy" id="1418104"/>
    <lineage>
        <taxon>Bacteria</taxon>
        <taxon>Bacillati</taxon>
        <taxon>Bacillota</taxon>
        <taxon>Clostridia</taxon>
        <taxon>Eubacteriales</taxon>
        <taxon>Clostridiaceae</taxon>
        <taxon>Clostridium</taxon>
    </lineage>
</organism>
<sequence length="73" mass="8552">MTNLTEFSKNIMKDNKLMEDAMKDRSEFKKENNKDYIKKGVKTQNQVSKNQFVTTIEEPALNESAFDKHKVSH</sequence>
<keyword evidence="2" id="KW-1185">Reference proteome</keyword>
<dbReference type="EMBL" id="AYSO01000017">
    <property type="protein sequence ID" value="KIE46274.1"/>
    <property type="molecule type" value="Genomic_DNA"/>
</dbReference>
<dbReference type="AlphaFoldDB" id="A0A0C1U0C4"/>
<dbReference type="Proteomes" id="UP000031366">
    <property type="component" value="Unassembled WGS sequence"/>
</dbReference>
<reference evidence="1 2" key="1">
    <citation type="journal article" date="2015" name="Infect. Genet. Evol.">
        <title>Genomic sequences of six botulinum neurotoxin-producing strains representing three clostridial species illustrate the mobility and diversity of botulinum neurotoxin genes.</title>
        <authorList>
            <person name="Smith T.J."/>
            <person name="Hill K.K."/>
            <person name="Xie G."/>
            <person name="Foley B.T."/>
            <person name="Williamson C.H."/>
            <person name="Foster J.T."/>
            <person name="Johnson S.L."/>
            <person name="Chertkov O."/>
            <person name="Teshima H."/>
            <person name="Gibbons H.S."/>
            <person name="Johnsky L.A."/>
            <person name="Karavis M.A."/>
            <person name="Smith L.A."/>
        </authorList>
    </citation>
    <scope>NUCLEOTIDE SEQUENCE [LARGE SCALE GENOMIC DNA]</scope>
    <source>
        <strain evidence="1 2">CDC 2741</strain>
    </source>
</reference>
<name>A0A0C1U0C4_9CLOT</name>
<evidence type="ECO:0000313" key="2">
    <source>
        <dbReference type="Proteomes" id="UP000031366"/>
    </source>
</evidence>
<evidence type="ECO:0000313" key="1">
    <source>
        <dbReference type="EMBL" id="KIE46274.1"/>
    </source>
</evidence>
<dbReference type="STRING" id="29341.RSJ17_11040"/>
<protein>
    <submittedName>
        <fullName evidence="1">Uncharacterized protein</fullName>
    </submittedName>
</protein>
<accession>A0A0C1U0C4</accession>
<proteinExistence type="predicted"/>
<comment type="caution">
    <text evidence="1">The sequence shown here is derived from an EMBL/GenBank/DDBJ whole genome shotgun (WGS) entry which is preliminary data.</text>
</comment>
<gene>
    <name evidence="1" type="ORF">U732_1628</name>
</gene>